<dbReference type="InterPro" id="IPR005755">
    <property type="entry name" value="Ribosomal_uL13_euk/arc"/>
</dbReference>
<dbReference type="InterPro" id="IPR023563">
    <property type="entry name" value="Ribosomal_uL13_CS"/>
</dbReference>
<reference evidence="6 7" key="1">
    <citation type="journal article" date="2014" name="Environ. Microbiol.">
        <title>Halorhabdus tiamatea: proteogenomics and glycosidase activity measurements identify the first cultivated euryarchaeon from a deep-sea anoxic brine lake as potential polysaccharide degrader.</title>
        <authorList>
            <person name="Werner J."/>
            <person name="Ferrer M."/>
            <person name="Michel G."/>
            <person name="Mann A.J."/>
            <person name="Huang S."/>
            <person name="Juarez S."/>
            <person name="Ciordia S."/>
            <person name="Albar J.P."/>
            <person name="Alcaide M."/>
            <person name="La Cono V."/>
            <person name="Yakimov M.M."/>
            <person name="Antunes A."/>
            <person name="Taborda M."/>
            <person name="Da Costa M.S."/>
            <person name="Amann R.I."/>
            <person name="Gloeckner F.O."/>
            <person name="Golyshina O.V."/>
            <person name="Golyshin P.N."/>
            <person name="Teeling H."/>
        </authorList>
    </citation>
    <scope>NUCLEOTIDE SEQUENCE [LARGE SCALE GENOMIC DNA]</scope>
    <source>
        <strain evidence="7">SARL4B</strain>
    </source>
</reference>
<dbReference type="GO" id="GO:0022625">
    <property type="term" value="C:cytosolic large ribosomal subunit"/>
    <property type="evidence" value="ECO:0007669"/>
    <property type="project" value="UniProtKB-UniRule"/>
</dbReference>
<gene>
    <name evidence="4" type="primary">rpl13</name>
    <name evidence="6" type="ORF">HTIA_2279</name>
</gene>
<dbReference type="NCBIfam" id="TIGR01077">
    <property type="entry name" value="L13_A_E"/>
    <property type="match status" value="1"/>
</dbReference>
<dbReference type="GeneID" id="23799174"/>
<dbReference type="KEGG" id="hti:HTIA_2279"/>
<dbReference type="EMBL" id="HF571520">
    <property type="protein sequence ID" value="CCQ34390.1"/>
    <property type="molecule type" value="Genomic_DNA"/>
</dbReference>
<dbReference type="NCBIfam" id="NF005004">
    <property type="entry name" value="PRK06394.1"/>
    <property type="match status" value="1"/>
</dbReference>
<keyword evidence="2 4" id="KW-0689">Ribosomal protein</keyword>
<sequence length="154" mass="16884">MSIATIDADVVVDARDCIMGRVASQVAERALDGETVAVVNAERAVITGSDEDVYETYKTRTDVGSDRGPAYPTRPDGIFKRAIRGMLPYKKPRGREAFENVRVYLGNPYEGGQDRNGDPVETEVLEGTSLDRLSNIKFVQLGELSEDLGANVTW</sequence>
<dbReference type="InterPro" id="IPR005822">
    <property type="entry name" value="Ribosomal_uL13"/>
</dbReference>
<dbReference type="HAMAP" id="MF_01366">
    <property type="entry name" value="Ribosomal_uL13"/>
    <property type="match status" value="1"/>
</dbReference>
<dbReference type="InterPro" id="IPR036899">
    <property type="entry name" value="Ribosomal_uL13_sf"/>
</dbReference>
<dbReference type="HOGENOM" id="CLU_076922_1_0_2"/>
<evidence type="ECO:0000256" key="2">
    <source>
        <dbReference type="ARBA" id="ARBA00022980"/>
    </source>
</evidence>
<dbReference type="PANTHER" id="PTHR11545">
    <property type="entry name" value="RIBOSOMAL PROTEIN L13"/>
    <property type="match status" value="1"/>
</dbReference>
<dbReference type="PATRIC" id="fig|1033806.12.peg.2266"/>
<organism evidence="6 7">
    <name type="scientific">Halorhabdus tiamatea SARL4B</name>
    <dbReference type="NCBI Taxonomy" id="1033806"/>
    <lineage>
        <taxon>Archaea</taxon>
        <taxon>Methanobacteriati</taxon>
        <taxon>Methanobacteriota</taxon>
        <taxon>Stenosarchaea group</taxon>
        <taxon>Halobacteria</taxon>
        <taxon>Halobacteriales</taxon>
        <taxon>Haloarculaceae</taxon>
        <taxon>Halorhabdus</taxon>
    </lineage>
</organism>
<dbReference type="InterPro" id="IPR005823">
    <property type="entry name" value="Ribosomal_uL13_bac-type"/>
</dbReference>
<dbReference type="GO" id="GO:0017148">
    <property type="term" value="P:negative regulation of translation"/>
    <property type="evidence" value="ECO:0007669"/>
    <property type="project" value="TreeGrafter"/>
</dbReference>
<comment type="similarity">
    <text evidence="1 4 5">Belongs to the universal ribosomal protein uL13 family.</text>
</comment>
<dbReference type="STRING" id="1033806.HTIA_2279"/>
<dbReference type="RefSeq" id="WP_008523727.1">
    <property type="nucleotide sequence ID" value="NC_021921.1"/>
</dbReference>
<proteinExistence type="inferred from homology"/>
<dbReference type="AlphaFoldDB" id="F7PFE8"/>
<accession>F7PFE8</accession>
<evidence type="ECO:0000313" key="7">
    <source>
        <dbReference type="Proteomes" id="UP000015381"/>
    </source>
</evidence>
<evidence type="ECO:0000256" key="5">
    <source>
        <dbReference type="RuleBase" id="RU003877"/>
    </source>
</evidence>
<dbReference type="OrthoDB" id="7668at2157"/>
<keyword evidence="7" id="KW-1185">Reference proteome</keyword>
<dbReference type="Pfam" id="PF00572">
    <property type="entry name" value="Ribosomal_L13"/>
    <property type="match status" value="1"/>
</dbReference>
<dbReference type="GO" id="GO:0006412">
    <property type="term" value="P:translation"/>
    <property type="evidence" value="ECO:0007669"/>
    <property type="project" value="UniProtKB-UniRule"/>
</dbReference>
<evidence type="ECO:0000256" key="4">
    <source>
        <dbReference type="HAMAP-Rule" id="MF_01366"/>
    </source>
</evidence>
<evidence type="ECO:0000256" key="3">
    <source>
        <dbReference type="ARBA" id="ARBA00023274"/>
    </source>
</evidence>
<dbReference type="eggNOG" id="arCOG04242">
    <property type="taxonomic scope" value="Archaea"/>
</dbReference>
<evidence type="ECO:0000256" key="1">
    <source>
        <dbReference type="ARBA" id="ARBA00006227"/>
    </source>
</evidence>
<protein>
    <recommendedName>
        <fullName evidence="4">Large ribosomal subunit protein uL13</fullName>
    </recommendedName>
</protein>
<name>F7PFE8_9EURY</name>
<dbReference type="PANTHER" id="PTHR11545:SF3">
    <property type="entry name" value="LARGE RIBOSOMAL SUBUNIT PROTEIN UL13"/>
    <property type="match status" value="1"/>
</dbReference>
<dbReference type="SUPFAM" id="SSF52161">
    <property type="entry name" value="Ribosomal protein L13"/>
    <property type="match status" value="1"/>
</dbReference>
<keyword evidence="3 4" id="KW-0687">Ribonucleoprotein</keyword>
<dbReference type="Gene3D" id="3.90.1180.10">
    <property type="entry name" value="Ribosomal protein L13"/>
    <property type="match status" value="1"/>
</dbReference>
<comment type="subunit">
    <text evidence="4">Part of the 50S ribosomal subunit.</text>
</comment>
<dbReference type="PROSITE" id="PS00783">
    <property type="entry name" value="RIBOSOMAL_L13"/>
    <property type="match status" value="1"/>
</dbReference>
<dbReference type="Proteomes" id="UP000015381">
    <property type="component" value="Chromosome I"/>
</dbReference>
<comment type="function">
    <text evidence="4">This protein is one of the early assembly proteins of the 50S ribosomal subunit, although it is not seen to bind rRNA by itself. It is important during the early stages of 50S assembly.</text>
</comment>
<dbReference type="PIRSF" id="PIRSF002181">
    <property type="entry name" value="Ribosomal_L13"/>
    <property type="match status" value="1"/>
</dbReference>
<dbReference type="GO" id="GO:0003729">
    <property type="term" value="F:mRNA binding"/>
    <property type="evidence" value="ECO:0007669"/>
    <property type="project" value="TreeGrafter"/>
</dbReference>
<dbReference type="GO" id="GO:0003735">
    <property type="term" value="F:structural constituent of ribosome"/>
    <property type="evidence" value="ECO:0007669"/>
    <property type="project" value="UniProtKB-UniRule"/>
</dbReference>
<evidence type="ECO:0000313" key="6">
    <source>
        <dbReference type="EMBL" id="CCQ34390.1"/>
    </source>
</evidence>